<evidence type="ECO:0000256" key="5">
    <source>
        <dbReference type="ARBA" id="ARBA00022553"/>
    </source>
</evidence>
<dbReference type="Gene3D" id="2.60.40.10">
    <property type="entry name" value="Immunoglobulins"/>
    <property type="match status" value="1"/>
</dbReference>
<evidence type="ECO:0000256" key="7">
    <source>
        <dbReference type="ARBA" id="ARBA00022832"/>
    </source>
</evidence>
<organism evidence="17 18">
    <name type="scientific">Conger conger</name>
    <name type="common">Conger eel</name>
    <name type="synonym">Muraena conger</name>
    <dbReference type="NCBI Taxonomy" id="82655"/>
    <lineage>
        <taxon>Eukaryota</taxon>
        <taxon>Metazoa</taxon>
        <taxon>Chordata</taxon>
        <taxon>Craniata</taxon>
        <taxon>Vertebrata</taxon>
        <taxon>Euteleostomi</taxon>
        <taxon>Actinopterygii</taxon>
        <taxon>Neopterygii</taxon>
        <taxon>Teleostei</taxon>
        <taxon>Anguilliformes</taxon>
        <taxon>Congridae</taxon>
        <taxon>Conger</taxon>
    </lineage>
</organism>
<dbReference type="SUPFAM" id="SSF81296">
    <property type="entry name" value="E set domains"/>
    <property type="match status" value="1"/>
</dbReference>
<dbReference type="InterPro" id="IPR006828">
    <property type="entry name" value="ASC_dom"/>
</dbReference>
<dbReference type="GO" id="GO:0019901">
    <property type="term" value="F:protein kinase binding"/>
    <property type="evidence" value="ECO:0007669"/>
    <property type="project" value="TreeGrafter"/>
</dbReference>
<dbReference type="GO" id="GO:0007399">
    <property type="term" value="P:nervous system development"/>
    <property type="evidence" value="ECO:0007669"/>
    <property type="project" value="UniProtKB-ARBA"/>
</dbReference>
<comment type="subunit">
    <text evidence="12">AMPK is a heterotrimer of an alpha catalytic subunit (PRKAA1 or PRKAA2), a beta (PRKAB1 or PRKAB2) and a gamma non-catalytic subunits (PRKAG1, PRKAG2 or PRKAG3). Interacts with FNIP1 and FNIP2.</text>
</comment>
<name>A0A9Q1HUZ0_CONCO</name>
<dbReference type="Proteomes" id="UP001152803">
    <property type="component" value="Unassembled WGS sequence"/>
</dbReference>
<feature type="transmembrane region" description="Helical" evidence="15">
    <location>
        <begin position="80"/>
        <end position="101"/>
    </location>
</feature>
<dbReference type="GO" id="GO:0006631">
    <property type="term" value="P:fatty acid metabolic process"/>
    <property type="evidence" value="ECO:0007669"/>
    <property type="project" value="UniProtKB-KW"/>
</dbReference>
<feature type="domain" description="Association with the SNF1 complex (ASC)" evidence="16">
    <location>
        <begin position="301"/>
        <end position="391"/>
    </location>
</feature>
<evidence type="ECO:0000256" key="6">
    <source>
        <dbReference type="ARBA" id="ARBA00022692"/>
    </source>
</evidence>
<protein>
    <recommendedName>
        <fullName evidence="13">5'-AMP-activated protein kinase subunit beta-1</fullName>
    </recommendedName>
</protein>
<keyword evidence="10 15" id="KW-0472">Membrane</keyword>
<sequence>MSQRGVQSDVKSPLGGSTDHGLGGEGQEVPPLRNYLVLTIFTCFCPAYPINIVALVFSVLSQSSYDQEDYEGSQRLGRKALQLGIASIIIGLIIITIYVIVHFTTSRHAAGRQTLKRSLDTGIMGNTSSERGSMGHGEKTHRRDSRGAKEGDRPKILMDSSEDADIFHTEDLKAPEKAEFLAWRQDLEANDKGPTHARPTVFRWKGAGKDIFLSGSFNNWANKIPLTKSHNNFVAILDLPEGEHQYKFYVDGQWTHDPAEPTVTNHLGTVNNVIQVKQTDFEVFDALMVDSQKCSDMSDLSSSPPGPYHQDPYVCKLEEKFKSPPILPPHLLQVILNKDTGISCDPALLPEPNHVMLNHLYALSIKDGVMVLSATHRYKKKYVTTLLYKPI</sequence>
<evidence type="ECO:0000256" key="1">
    <source>
        <dbReference type="ARBA" id="ARBA00004370"/>
    </source>
</evidence>
<dbReference type="InterPro" id="IPR037256">
    <property type="entry name" value="ASC_dom_sf"/>
</dbReference>
<dbReference type="GO" id="GO:0007165">
    <property type="term" value="P:signal transduction"/>
    <property type="evidence" value="ECO:0007669"/>
    <property type="project" value="TreeGrafter"/>
</dbReference>
<comment type="similarity">
    <text evidence="2">Belongs to the CD225/Dispanin family.</text>
</comment>
<feature type="region of interest" description="Disordered" evidence="14">
    <location>
        <begin position="120"/>
        <end position="155"/>
    </location>
</feature>
<evidence type="ECO:0000256" key="8">
    <source>
        <dbReference type="ARBA" id="ARBA00022989"/>
    </source>
</evidence>
<dbReference type="InterPro" id="IPR007593">
    <property type="entry name" value="CD225/Dispanin_fam"/>
</dbReference>
<comment type="subcellular location">
    <subcellularLocation>
        <location evidence="1">Membrane</location>
    </subcellularLocation>
</comment>
<evidence type="ECO:0000256" key="11">
    <source>
        <dbReference type="ARBA" id="ARBA00025180"/>
    </source>
</evidence>
<feature type="transmembrane region" description="Helical" evidence="15">
    <location>
        <begin position="35"/>
        <end position="60"/>
    </location>
</feature>
<keyword evidence="7" id="KW-0276">Fatty acid metabolism</keyword>
<evidence type="ECO:0000256" key="9">
    <source>
        <dbReference type="ARBA" id="ARBA00023098"/>
    </source>
</evidence>
<dbReference type="EMBL" id="JAFJMO010000011">
    <property type="protein sequence ID" value="KAJ8263275.1"/>
    <property type="molecule type" value="Genomic_DNA"/>
</dbReference>
<dbReference type="Pfam" id="PF04505">
    <property type="entry name" value="CD225"/>
    <property type="match status" value="1"/>
</dbReference>
<keyword evidence="9" id="KW-0443">Lipid metabolism</keyword>
<keyword evidence="5" id="KW-0597">Phosphoprotein</keyword>
<reference evidence="17" key="1">
    <citation type="journal article" date="2023" name="Science">
        <title>Genome structures resolve the early diversification of teleost fishes.</title>
        <authorList>
            <person name="Parey E."/>
            <person name="Louis A."/>
            <person name="Montfort J."/>
            <person name="Bouchez O."/>
            <person name="Roques C."/>
            <person name="Iampietro C."/>
            <person name="Lluch J."/>
            <person name="Castinel A."/>
            <person name="Donnadieu C."/>
            <person name="Desvignes T."/>
            <person name="Floi Bucao C."/>
            <person name="Jouanno E."/>
            <person name="Wen M."/>
            <person name="Mejri S."/>
            <person name="Dirks R."/>
            <person name="Jansen H."/>
            <person name="Henkel C."/>
            <person name="Chen W.J."/>
            <person name="Zahm M."/>
            <person name="Cabau C."/>
            <person name="Klopp C."/>
            <person name="Thompson A.W."/>
            <person name="Robinson-Rechavi M."/>
            <person name="Braasch I."/>
            <person name="Lecointre G."/>
            <person name="Bobe J."/>
            <person name="Postlethwait J.H."/>
            <person name="Berthelot C."/>
            <person name="Roest Crollius H."/>
            <person name="Guiguen Y."/>
        </authorList>
    </citation>
    <scope>NUCLEOTIDE SEQUENCE</scope>
    <source>
        <strain evidence="17">Concon-B</strain>
    </source>
</reference>
<feature type="compositionally biased region" description="Polar residues" evidence="14">
    <location>
        <begin position="1"/>
        <end position="10"/>
    </location>
</feature>
<keyword evidence="6 15" id="KW-0812">Transmembrane</keyword>
<dbReference type="SMART" id="SM01010">
    <property type="entry name" value="AMPKBI"/>
    <property type="match status" value="1"/>
</dbReference>
<dbReference type="InterPro" id="IPR013783">
    <property type="entry name" value="Ig-like_fold"/>
</dbReference>
<dbReference type="GO" id="GO:0005737">
    <property type="term" value="C:cytoplasm"/>
    <property type="evidence" value="ECO:0007669"/>
    <property type="project" value="TreeGrafter"/>
</dbReference>
<keyword evidence="18" id="KW-1185">Reference proteome</keyword>
<evidence type="ECO:0000256" key="13">
    <source>
        <dbReference type="ARBA" id="ARBA00040010"/>
    </source>
</evidence>
<dbReference type="GO" id="GO:0005634">
    <property type="term" value="C:nucleus"/>
    <property type="evidence" value="ECO:0007669"/>
    <property type="project" value="TreeGrafter"/>
</dbReference>
<comment type="caution">
    <text evidence="17">The sequence shown here is derived from an EMBL/GenBank/DDBJ whole genome shotgun (WGS) entry which is preliminary data.</text>
</comment>
<comment type="similarity">
    <text evidence="3">Belongs to the 5'-AMP-activated protein kinase beta subunit family.</text>
</comment>
<evidence type="ECO:0000259" key="16">
    <source>
        <dbReference type="SMART" id="SM01010"/>
    </source>
</evidence>
<gene>
    <name evidence="17" type="ORF">COCON_G00157320</name>
</gene>
<dbReference type="SUPFAM" id="SSF160219">
    <property type="entry name" value="AMPKBI-like"/>
    <property type="match status" value="1"/>
</dbReference>
<dbReference type="Pfam" id="PF16561">
    <property type="entry name" value="AMPK1_CBM"/>
    <property type="match status" value="1"/>
</dbReference>
<dbReference type="PANTHER" id="PTHR10343:SF84">
    <property type="entry name" value="5'-AMP-ACTIVATED PROTEIN KINASE SUBUNIT BETA-1"/>
    <property type="match status" value="1"/>
</dbReference>
<dbReference type="Gene3D" id="6.20.250.60">
    <property type="match status" value="1"/>
</dbReference>
<comment type="function">
    <text evidence="11">Non-catalytic subunit of AMP-activated protein kinase (AMPK), an energy sensor protein kinase that plays a key role in regulating cellular energy metabolism. In response to reduction of intracellular ATP levels, AMPK activates energy-producing pathways and inhibits energy-consuming processes: inhibits protein, carbohydrate and lipid biosynthesis, as well as cell growth and proliferation. AMPK acts via direct phosphorylation of metabolic enzymes, and by longer-term effects via phosphorylation of transcription regulators. Also acts as a regulator of cellular polarity by remodeling the actin cytoskeleton; probably by indirectly activating myosin. Beta non-catalytic subunit acts as a scaffold on which the AMPK complex assembles, via its C-terminus that bridges alpha (PRKAA1 or PRKAA2) and gamma subunits (PRKAG1, PRKAG2 or PRKAG3).</text>
</comment>
<evidence type="ECO:0000313" key="18">
    <source>
        <dbReference type="Proteomes" id="UP001152803"/>
    </source>
</evidence>
<evidence type="ECO:0000256" key="10">
    <source>
        <dbReference type="ARBA" id="ARBA00023136"/>
    </source>
</evidence>
<feature type="region of interest" description="Disordered" evidence="14">
    <location>
        <begin position="1"/>
        <end position="25"/>
    </location>
</feature>
<accession>A0A9Q1HUZ0</accession>
<evidence type="ECO:0000313" key="17">
    <source>
        <dbReference type="EMBL" id="KAJ8263275.1"/>
    </source>
</evidence>
<dbReference type="Pfam" id="PF04739">
    <property type="entry name" value="AMPKBI"/>
    <property type="match status" value="1"/>
</dbReference>
<evidence type="ECO:0000256" key="15">
    <source>
        <dbReference type="SAM" id="Phobius"/>
    </source>
</evidence>
<evidence type="ECO:0000256" key="12">
    <source>
        <dbReference type="ARBA" id="ARBA00025878"/>
    </source>
</evidence>
<dbReference type="OrthoDB" id="531008at2759"/>
<dbReference type="AlphaFoldDB" id="A0A9Q1HUZ0"/>
<evidence type="ECO:0000256" key="4">
    <source>
        <dbReference type="ARBA" id="ARBA00022516"/>
    </source>
</evidence>
<dbReference type="CDD" id="cd02859">
    <property type="entry name" value="E_set_AMPKbeta_like_N"/>
    <property type="match status" value="1"/>
</dbReference>
<dbReference type="InterPro" id="IPR014756">
    <property type="entry name" value="Ig_E-set"/>
</dbReference>
<dbReference type="FunFam" id="2.60.40.10:FF:000139">
    <property type="entry name" value="Protein kinase AMP-activated non-catalytic subunit beta 1"/>
    <property type="match status" value="1"/>
</dbReference>
<proteinExistence type="inferred from homology"/>
<dbReference type="GO" id="GO:0016020">
    <property type="term" value="C:membrane"/>
    <property type="evidence" value="ECO:0007669"/>
    <property type="project" value="UniProtKB-SubCell"/>
</dbReference>
<dbReference type="PANTHER" id="PTHR10343">
    <property type="entry name" value="5'-AMP-ACTIVATED PROTEIN KINASE , BETA SUBUNIT"/>
    <property type="match status" value="1"/>
</dbReference>
<keyword evidence="4" id="KW-0444">Lipid biosynthesis</keyword>
<dbReference type="GO" id="GO:0031588">
    <property type="term" value="C:nucleotide-activated protein kinase complex"/>
    <property type="evidence" value="ECO:0007669"/>
    <property type="project" value="TreeGrafter"/>
</dbReference>
<evidence type="ECO:0000256" key="2">
    <source>
        <dbReference type="ARBA" id="ARBA00006843"/>
    </source>
</evidence>
<dbReference type="InterPro" id="IPR032640">
    <property type="entry name" value="AMPK1_CBM"/>
</dbReference>
<evidence type="ECO:0000256" key="14">
    <source>
        <dbReference type="SAM" id="MobiDB-lite"/>
    </source>
</evidence>
<keyword evidence="8 15" id="KW-1133">Transmembrane helix</keyword>
<feature type="compositionally biased region" description="Basic and acidic residues" evidence="14">
    <location>
        <begin position="145"/>
        <end position="155"/>
    </location>
</feature>
<dbReference type="InterPro" id="IPR050827">
    <property type="entry name" value="CRP1_MDG1_kinase"/>
</dbReference>
<evidence type="ECO:0000256" key="3">
    <source>
        <dbReference type="ARBA" id="ARBA00010926"/>
    </source>
</evidence>